<evidence type="ECO:0000256" key="1">
    <source>
        <dbReference type="SAM" id="Phobius"/>
    </source>
</evidence>
<feature type="transmembrane region" description="Helical" evidence="1">
    <location>
        <begin position="148"/>
        <end position="170"/>
    </location>
</feature>
<dbReference type="EMBL" id="JABAGV010000004">
    <property type="protein sequence ID" value="MBC2473645.1"/>
    <property type="molecule type" value="Genomic_DNA"/>
</dbReference>
<reference evidence="2" key="1">
    <citation type="submission" date="2020-04" db="EMBL/GenBank/DDBJ databases">
        <authorList>
            <person name="Brown S."/>
        </authorList>
    </citation>
    <scope>NUCLEOTIDE SEQUENCE</scope>
    <source>
        <strain evidence="2">DJ015</strain>
    </source>
</reference>
<gene>
    <name evidence="2" type="ORF">HGI39_02785</name>
</gene>
<feature type="transmembrane region" description="Helical" evidence="1">
    <location>
        <begin position="10"/>
        <end position="28"/>
    </location>
</feature>
<name>A0AAW3W413_CLOBE</name>
<proteinExistence type="predicted"/>
<feature type="transmembrane region" description="Helical" evidence="1">
    <location>
        <begin position="48"/>
        <end position="70"/>
    </location>
</feature>
<dbReference type="AlphaFoldDB" id="A0AAW3W413"/>
<reference evidence="2" key="2">
    <citation type="journal article" date="2022" name="Nat. Biotechnol.">
        <title>Carbon-negative production of acetone and isopropanol by gas fermentation at industrial pilot scale.</title>
        <authorList>
            <person name="Liew F.E."/>
            <person name="Nogle R."/>
            <person name="Abdalla T."/>
            <person name="Rasor B.J."/>
            <person name="Canter C."/>
            <person name="Jensen R.O."/>
            <person name="Wang L."/>
            <person name="Strutz J."/>
            <person name="Chirania P."/>
            <person name="De Tissera S."/>
            <person name="Mueller A.P."/>
            <person name="Ruan Z."/>
            <person name="Gao A."/>
            <person name="Tran L."/>
            <person name="Engle N.L."/>
            <person name="Bromley J.C."/>
            <person name="Daniell J."/>
            <person name="Conrado R."/>
            <person name="Tschaplinski T.J."/>
            <person name="Giannone R.J."/>
            <person name="Hettich R.L."/>
            <person name="Karim A.S."/>
            <person name="Simpson S.D."/>
            <person name="Brown S.D."/>
            <person name="Leang C."/>
            <person name="Jewett M.C."/>
            <person name="Kopke M."/>
        </authorList>
    </citation>
    <scope>NUCLEOTIDE SEQUENCE</scope>
    <source>
        <strain evidence="2">DJ015</strain>
    </source>
</reference>
<dbReference type="InterPro" id="IPR038750">
    <property type="entry name" value="YczE/YyaS-like"/>
</dbReference>
<dbReference type="Pfam" id="PF19700">
    <property type="entry name" value="DUF6198"/>
    <property type="match status" value="1"/>
</dbReference>
<protein>
    <recommendedName>
        <fullName evidence="4">Membrane protein YczE</fullName>
    </recommendedName>
</protein>
<feature type="transmembrane region" description="Helical" evidence="1">
    <location>
        <begin position="108"/>
        <end position="128"/>
    </location>
</feature>
<feature type="transmembrane region" description="Helical" evidence="1">
    <location>
        <begin position="77"/>
        <end position="96"/>
    </location>
</feature>
<dbReference type="RefSeq" id="WP_171779813.1">
    <property type="nucleotide sequence ID" value="NZ_JABAGV010000004.1"/>
</dbReference>
<dbReference type="PANTHER" id="PTHR40078:SF1">
    <property type="entry name" value="INTEGRAL MEMBRANE PROTEIN"/>
    <property type="match status" value="1"/>
</dbReference>
<dbReference type="Proteomes" id="UP001194098">
    <property type="component" value="Unassembled WGS sequence"/>
</dbReference>
<sequence length="204" mass="21985">MNLKILRDRIILFILGIVVLTLGVSLTIKANLGAGSWDSVNVGLSNRFSLSVGSFAFIIAIIMTILAGMLRNGKFNFYTLVTAFILSGCTDFWLVIVNKIPLNNRLLERGICFVLGILILSIGLAIYLTPNLVPNSIDDCMMAFREKFNLNVGTAKFLADSLGIIIALIVSGPIGIGTIVITISVGPLVNVVFNKLNKILGTVN</sequence>
<feature type="transmembrane region" description="Helical" evidence="1">
    <location>
        <begin position="176"/>
        <end position="193"/>
    </location>
</feature>
<evidence type="ECO:0000313" key="2">
    <source>
        <dbReference type="EMBL" id="MBC2473645.1"/>
    </source>
</evidence>
<evidence type="ECO:0008006" key="4">
    <source>
        <dbReference type="Google" id="ProtNLM"/>
    </source>
</evidence>
<organism evidence="2 3">
    <name type="scientific">Clostridium beijerinckii</name>
    <name type="common">Clostridium MP</name>
    <dbReference type="NCBI Taxonomy" id="1520"/>
    <lineage>
        <taxon>Bacteria</taxon>
        <taxon>Bacillati</taxon>
        <taxon>Bacillota</taxon>
        <taxon>Clostridia</taxon>
        <taxon>Eubacteriales</taxon>
        <taxon>Clostridiaceae</taxon>
        <taxon>Clostridium</taxon>
    </lineage>
</organism>
<dbReference type="PANTHER" id="PTHR40078">
    <property type="entry name" value="INTEGRAL MEMBRANE PROTEIN-RELATED"/>
    <property type="match status" value="1"/>
</dbReference>
<keyword evidence="1" id="KW-0472">Membrane</keyword>
<keyword evidence="1" id="KW-0812">Transmembrane</keyword>
<evidence type="ECO:0000313" key="3">
    <source>
        <dbReference type="Proteomes" id="UP001194098"/>
    </source>
</evidence>
<keyword evidence="1" id="KW-1133">Transmembrane helix</keyword>
<comment type="caution">
    <text evidence="2">The sequence shown here is derived from an EMBL/GenBank/DDBJ whole genome shotgun (WGS) entry which is preliminary data.</text>
</comment>
<accession>A0AAW3W413</accession>